<evidence type="ECO:0000313" key="3">
    <source>
        <dbReference type="Proteomes" id="UP000027222"/>
    </source>
</evidence>
<organism evidence="2 3">
    <name type="scientific">Galerina marginata (strain CBS 339.88)</name>
    <dbReference type="NCBI Taxonomy" id="685588"/>
    <lineage>
        <taxon>Eukaryota</taxon>
        <taxon>Fungi</taxon>
        <taxon>Dikarya</taxon>
        <taxon>Basidiomycota</taxon>
        <taxon>Agaricomycotina</taxon>
        <taxon>Agaricomycetes</taxon>
        <taxon>Agaricomycetidae</taxon>
        <taxon>Agaricales</taxon>
        <taxon>Agaricineae</taxon>
        <taxon>Strophariaceae</taxon>
        <taxon>Galerina</taxon>
    </lineage>
</organism>
<proteinExistence type="predicted"/>
<dbReference type="OrthoDB" id="3181072at2759"/>
<keyword evidence="3" id="KW-1185">Reference proteome</keyword>
<evidence type="ECO:0000313" key="2">
    <source>
        <dbReference type="EMBL" id="KDR75722.1"/>
    </source>
</evidence>
<accession>A0A067T065</accession>
<gene>
    <name evidence="2" type="ORF">GALMADRAFT_140335</name>
</gene>
<name>A0A067T065_GALM3</name>
<feature type="compositionally biased region" description="Basic and acidic residues" evidence="1">
    <location>
        <begin position="1"/>
        <end position="12"/>
    </location>
</feature>
<dbReference type="EMBL" id="KL142380">
    <property type="protein sequence ID" value="KDR75722.1"/>
    <property type="molecule type" value="Genomic_DNA"/>
</dbReference>
<protein>
    <submittedName>
        <fullName evidence="2">Uncharacterized protein</fullName>
    </submittedName>
</protein>
<reference evidence="3" key="1">
    <citation type="journal article" date="2014" name="Proc. Natl. Acad. Sci. U.S.A.">
        <title>Extensive sampling of basidiomycete genomes demonstrates inadequacy of the white-rot/brown-rot paradigm for wood decay fungi.</title>
        <authorList>
            <person name="Riley R."/>
            <person name="Salamov A.A."/>
            <person name="Brown D.W."/>
            <person name="Nagy L.G."/>
            <person name="Floudas D."/>
            <person name="Held B.W."/>
            <person name="Levasseur A."/>
            <person name="Lombard V."/>
            <person name="Morin E."/>
            <person name="Otillar R."/>
            <person name="Lindquist E.A."/>
            <person name="Sun H."/>
            <person name="LaButti K.M."/>
            <person name="Schmutz J."/>
            <person name="Jabbour D."/>
            <person name="Luo H."/>
            <person name="Baker S.E."/>
            <person name="Pisabarro A.G."/>
            <person name="Walton J.D."/>
            <person name="Blanchette R.A."/>
            <person name="Henrissat B."/>
            <person name="Martin F."/>
            <person name="Cullen D."/>
            <person name="Hibbett D.S."/>
            <person name="Grigoriev I.V."/>
        </authorList>
    </citation>
    <scope>NUCLEOTIDE SEQUENCE [LARGE SCALE GENOMIC DNA]</scope>
    <source>
        <strain evidence="3">CBS 339.88</strain>
    </source>
</reference>
<dbReference type="HOGENOM" id="CLU_050078_0_1_1"/>
<evidence type="ECO:0000256" key="1">
    <source>
        <dbReference type="SAM" id="MobiDB-lite"/>
    </source>
</evidence>
<dbReference type="AlphaFoldDB" id="A0A067T065"/>
<dbReference type="Proteomes" id="UP000027222">
    <property type="component" value="Unassembled WGS sequence"/>
</dbReference>
<feature type="region of interest" description="Disordered" evidence="1">
    <location>
        <begin position="1"/>
        <end position="23"/>
    </location>
</feature>
<sequence length="244" mass="27667">MSVNQDDLHETPKAQVDSSAGESPEAMAILAEISNTMNELNGAFTMLNDCTDKFIGFPSQYETTQQEVEACSRKIDEHKRSTEEILSEIKSKLNEDINQEVATSVRSRMADMLRDEVGRQVKEQVDEQIKEHLPESLQQQADESKRQLEEIRISLQNSEARMANSFIQTNNLFDPLSPILTSKGEKSPYYPTNARCLFGYDLESAKGLNKDYELTESDDLQMNFKQFLKHIGTSIDVVVTETET</sequence>